<accession>A0ABS4K3C7</accession>
<reference evidence="2 3" key="1">
    <citation type="submission" date="2021-03" db="EMBL/GenBank/DDBJ databases">
        <title>Genomic Encyclopedia of Type Strains, Phase IV (KMG-IV): sequencing the most valuable type-strain genomes for metagenomic binning, comparative biology and taxonomic classification.</title>
        <authorList>
            <person name="Goeker M."/>
        </authorList>
    </citation>
    <scope>NUCLEOTIDE SEQUENCE [LARGE SCALE GENOMIC DNA]</scope>
    <source>
        <strain evidence="2 3">DSM 28650</strain>
    </source>
</reference>
<dbReference type="Proteomes" id="UP001519308">
    <property type="component" value="Unassembled WGS sequence"/>
</dbReference>
<evidence type="ECO:0000313" key="3">
    <source>
        <dbReference type="Proteomes" id="UP001519308"/>
    </source>
</evidence>
<dbReference type="RefSeq" id="WP_021282298.1">
    <property type="nucleotide sequence ID" value="NZ_JAGGLL010000010.1"/>
</dbReference>
<keyword evidence="1" id="KW-0472">Membrane</keyword>
<organism evidence="2 3">
    <name type="scientific">Clostridium punense</name>
    <dbReference type="NCBI Taxonomy" id="1054297"/>
    <lineage>
        <taxon>Bacteria</taxon>
        <taxon>Bacillati</taxon>
        <taxon>Bacillota</taxon>
        <taxon>Clostridia</taxon>
        <taxon>Eubacteriales</taxon>
        <taxon>Clostridiaceae</taxon>
        <taxon>Clostridium</taxon>
    </lineage>
</organism>
<dbReference type="EMBL" id="JAGGLL010000010">
    <property type="protein sequence ID" value="MBP2021741.1"/>
    <property type="molecule type" value="Genomic_DNA"/>
</dbReference>
<feature type="transmembrane region" description="Helical" evidence="1">
    <location>
        <begin position="20"/>
        <end position="38"/>
    </location>
</feature>
<keyword evidence="1" id="KW-1133">Transmembrane helix</keyword>
<comment type="caution">
    <text evidence="2">The sequence shown here is derived from an EMBL/GenBank/DDBJ whole genome shotgun (WGS) entry which is preliminary data.</text>
</comment>
<protein>
    <submittedName>
        <fullName evidence="2">Uncharacterized protein</fullName>
    </submittedName>
</protein>
<gene>
    <name evidence="2" type="ORF">J2Z44_001537</name>
</gene>
<sequence>MKKPLIKGCKSWPRSKGNALVLALVIVNFVILLSLYIVTKVDNLVFYNENFERYALKEDLEAKLKEYALSKLNDIIIQNADKICAETPAETDGIHEFFKSYNDNSIVNYDRCSIKYNSSKKEFLIETIILNDNGNHRSYENRFYVELKEGKPKYTFLK</sequence>
<evidence type="ECO:0000313" key="2">
    <source>
        <dbReference type="EMBL" id="MBP2021741.1"/>
    </source>
</evidence>
<keyword evidence="3" id="KW-1185">Reference proteome</keyword>
<keyword evidence="1" id="KW-0812">Transmembrane</keyword>
<proteinExistence type="predicted"/>
<evidence type="ECO:0000256" key="1">
    <source>
        <dbReference type="SAM" id="Phobius"/>
    </source>
</evidence>
<name>A0ABS4K3C7_9CLOT</name>